<keyword evidence="3" id="KW-0238">DNA-binding</keyword>
<dbReference type="RefSeq" id="WP_047214866.1">
    <property type="nucleotide sequence ID" value="NZ_CP011568.3"/>
</dbReference>
<dbReference type="Pfam" id="PF03466">
    <property type="entry name" value="LysR_substrate"/>
    <property type="match status" value="1"/>
</dbReference>
<dbReference type="GO" id="GO:0043565">
    <property type="term" value="F:sequence-specific DNA binding"/>
    <property type="evidence" value="ECO:0007669"/>
    <property type="project" value="TreeGrafter"/>
</dbReference>
<dbReference type="GO" id="GO:0003700">
    <property type="term" value="F:DNA-binding transcription factor activity"/>
    <property type="evidence" value="ECO:0007669"/>
    <property type="project" value="InterPro"/>
</dbReference>
<dbReference type="PANTHER" id="PTHR30537">
    <property type="entry name" value="HTH-TYPE TRANSCRIPTIONAL REGULATOR"/>
    <property type="match status" value="1"/>
</dbReference>
<dbReference type="InterPro" id="IPR036390">
    <property type="entry name" value="WH_DNA-bd_sf"/>
</dbReference>
<name>A0A0G3ESH5_9BURK</name>
<dbReference type="Gene3D" id="1.10.10.10">
    <property type="entry name" value="Winged helix-like DNA-binding domain superfamily/Winged helix DNA-binding domain"/>
    <property type="match status" value="1"/>
</dbReference>
<accession>A0A0G3ESH5</accession>
<evidence type="ECO:0000313" key="6">
    <source>
        <dbReference type="EMBL" id="AKJ68969.1"/>
    </source>
</evidence>
<dbReference type="Gene3D" id="3.40.190.290">
    <property type="match status" value="1"/>
</dbReference>
<gene>
    <name evidence="6" type="ORF">ABW99_12890</name>
</gene>
<keyword evidence="4" id="KW-0804">Transcription</keyword>
<dbReference type="FunFam" id="1.10.10.10:FF:000001">
    <property type="entry name" value="LysR family transcriptional regulator"/>
    <property type="match status" value="1"/>
</dbReference>
<evidence type="ECO:0000256" key="3">
    <source>
        <dbReference type="ARBA" id="ARBA00023125"/>
    </source>
</evidence>
<dbReference type="InterPro" id="IPR036388">
    <property type="entry name" value="WH-like_DNA-bd_sf"/>
</dbReference>
<evidence type="ECO:0000256" key="4">
    <source>
        <dbReference type="ARBA" id="ARBA00023163"/>
    </source>
</evidence>
<dbReference type="InterPro" id="IPR058163">
    <property type="entry name" value="LysR-type_TF_proteobact-type"/>
</dbReference>
<keyword evidence="2" id="KW-0805">Transcription regulation</keyword>
<dbReference type="InterPro" id="IPR005119">
    <property type="entry name" value="LysR_subst-bd"/>
</dbReference>
<dbReference type="SUPFAM" id="SSF53850">
    <property type="entry name" value="Periplasmic binding protein-like II"/>
    <property type="match status" value="1"/>
</dbReference>
<dbReference type="PANTHER" id="PTHR30537:SF5">
    <property type="entry name" value="HTH-TYPE TRANSCRIPTIONAL ACTIVATOR TTDR-RELATED"/>
    <property type="match status" value="1"/>
</dbReference>
<dbReference type="InterPro" id="IPR000847">
    <property type="entry name" value="LysR_HTH_N"/>
</dbReference>
<reference evidence="7" key="1">
    <citation type="submission" date="2015-06" db="EMBL/GenBank/DDBJ databases">
        <authorList>
            <person name="Lim Y.L."/>
            <person name="Ee R."/>
            <person name="Yong D."/>
            <person name="How K.Y."/>
            <person name="Yin W.F."/>
            <person name="Chan K.G."/>
        </authorList>
    </citation>
    <scope>NUCLEOTIDE SEQUENCE [LARGE SCALE GENOMIC DNA]</scope>
    <source>
        <strain evidence="7">DSM 25325</strain>
    </source>
</reference>
<dbReference type="FunFam" id="3.40.190.290:FF:000001">
    <property type="entry name" value="Transcriptional regulator, LysR family"/>
    <property type="match status" value="1"/>
</dbReference>
<comment type="similarity">
    <text evidence="1">Belongs to the LysR transcriptional regulatory family.</text>
</comment>
<dbReference type="PATRIC" id="fig|445709.3.peg.2734"/>
<dbReference type="CDD" id="cd08422">
    <property type="entry name" value="PBP2_CrgA_like"/>
    <property type="match status" value="1"/>
</dbReference>
<dbReference type="PROSITE" id="PS50931">
    <property type="entry name" value="HTH_LYSR"/>
    <property type="match status" value="1"/>
</dbReference>
<evidence type="ECO:0000256" key="1">
    <source>
        <dbReference type="ARBA" id="ARBA00009437"/>
    </source>
</evidence>
<dbReference type="SUPFAM" id="SSF46785">
    <property type="entry name" value="Winged helix' DNA-binding domain"/>
    <property type="match status" value="1"/>
</dbReference>
<dbReference type="EMBL" id="CP011568">
    <property type="protein sequence ID" value="AKJ68969.1"/>
    <property type="molecule type" value="Genomic_DNA"/>
</dbReference>
<evidence type="ECO:0000256" key="2">
    <source>
        <dbReference type="ARBA" id="ARBA00023015"/>
    </source>
</evidence>
<dbReference type="Proteomes" id="UP000036700">
    <property type="component" value="Chromosome"/>
</dbReference>
<protein>
    <submittedName>
        <fullName evidence="6">LysR family transcriptional regulator</fullName>
    </submittedName>
</protein>
<organism evidence="6 7">
    <name type="scientific">Pandoraea thiooxydans</name>
    <dbReference type="NCBI Taxonomy" id="445709"/>
    <lineage>
        <taxon>Bacteria</taxon>
        <taxon>Pseudomonadati</taxon>
        <taxon>Pseudomonadota</taxon>
        <taxon>Betaproteobacteria</taxon>
        <taxon>Burkholderiales</taxon>
        <taxon>Burkholderiaceae</taxon>
        <taxon>Pandoraea</taxon>
    </lineage>
</organism>
<dbReference type="STRING" id="445709.ABW99_12890"/>
<dbReference type="KEGG" id="ptx:ABW99_12890"/>
<keyword evidence="7" id="KW-1185">Reference proteome</keyword>
<evidence type="ECO:0000259" key="5">
    <source>
        <dbReference type="PROSITE" id="PS50931"/>
    </source>
</evidence>
<sequence length="302" mass="33322">MNKLREIECFIAVVEAGSFIRAAEIVDASKTAVSRHVADLEARLGTRLLQRTTRKLSLTESGQEYFERCRQILAELDQADTLAGAHTVKPAGLLRINAPLAFGVRHLAPLWPVFMHEYPDITLDIELSDRLVNIVEEGYDLGIRIARLPDSSLVHRKLAHTEVIACASPAYLAAHGTPAHPAELVSHQTISYSYASHKDEWRFKGPDGSVSVKTRPRFYANNGDTCLAVARAGAGIILQPDFLVAQSLREGELIRLFPDYSAAGIDIYAVYPTRKHLTAKARVLVDFLSDAFAKPGWARLAL</sequence>
<evidence type="ECO:0000313" key="7">
    <source>
        <dbReference type="Proteomes" id="UP000036700"/>
    </source>
</evidence>
<dbReference type="Pfam" id="PF00126">
    <property type="entry name" value="HTH_1"/>
    <property type="match status" value="1"/>
</dbReference>
<dbReference type="AlphaFoldDB" id="A0A0G3ESH5"/>
<dbReference type="OrthoDB" id="9786526at2"/>
<dbReference type="GO" id="GO:0006351">
    <property type="term" value="P:DNA-templated transcription"/>
    <property type="evidence" value="ECO:0007669"/>
    <property type="project" value="TreeGrafter"/>
</dbReference>
<feature type="domain" description="HTH lysR-type" evidence="5">
    <location>
        <begin position="1"/>
        <end position="59"/>
    </location>
</feature>
<proteinExistence type="inferred from homology"/>